<dbReference type="Pfam" id="PF02625">
    <property type="entry name" value="XdhC_CoxI"/>
    <property type="match status" value="1"/>
</dbReference>
<dbReference type="Proteomes" id="UP000050833">
    <property type="component" value="Unassembled WGS sequence"/>
</dbReference>
<dbReference type="RefSeq" id="WP_055942050.1">
    <property type="nucleotide sequence ID" value="NZ_JAQDCV010000001.1"/>
</dbReference>
<name>A0AAW3JV46_9FIRM</name>
<sequence length="521" mass="58038">MGKLIAINISRERGTEKKQIPKVRLIRNYGLDGDAHAGRWHRQVSLLSYEKIEEFRKKGAKVENGAFGENLIISGFDFRSLPLGTRFKIGDAVLEMTQIGKECHSHCKIYERMGECIMPKEGVFAVVINGGMINEGDEVKMLEADMYLSIRDRDRAEKSFIATVVSGEATGQKAYITDGRIRVSYGDYFTGDIVKKMCKTFCGIDDNGSNDGSSLVKIGDNTLFIQNITGRPNLVICGGGHVAEALVKMAELVDFDITAIEDRPIFAQKIRSLGVENVICDDYVNALKTIDKNRDNYFVCMTRGHRFDEQCIFEIFKMPYAYVGMMGSKRRSVMVRKDLKEHGIEIEKINELHSPIGLSICAATPQEIALSVMSEIVYCKNKHCNNGSVDDNIIDELAKPSDEQRILCTIIRKSGSAPRNVGTQMIVTSDNRIIGTIGGGCAEAEIITRCRDIFNGFAMPMQETASKNDENKNKAVCQKDDFANKHFIGKPEIMEVSMNTDDTEKEGMVCGGNISVMLERM</sequence>
<evidence type="ECO:0000313" key="3">
    <source>
        <dbReference type="Proteomes" id="UP000050833"/>
    </source>
</evidence>
<accession>A0AAW3JV46</accession>
<dbReference type="GO" id="GO:0003824">
    <property type="term" value="F:catalytic activity"/>
    <property type="evidence" value="ECO:0007669"/>
    <property type="project" value="InterPro"/>
</dbReference>
<dbReference type="GO" id="GO:0030170">
    <property type="term" value="F:pyridoxal phosphate binding"/>
    <property type="evidence" value="ECO:0007669"/>
    <property type="project" value="InterPro"/>
</dbReference>
<protein>
    <submittedName>
        <fullName evidence="2">Xanthine dehydrogenase</fullName>
    </submittedName>
</protein>
<dbReference type="SUPFAM" id="SSF50800">
    <property type="entry name" value="PK beta-barrel domain-like"/>
    <property type="match status" value="1"/>
</dbReference>
<dbReference type="InterPro" id="IPR011037">
    <property type="entry name" value="Pyrv_Knase-like_insert_dom_sf"/>
</dbReference>
<comment type="caution">
    <text evidence="2">The sequence shown here is derived from an EMBL/GenBank/DDBJ whole genome shotgun (WGS) entry which is preliminary data.</text>
</comment>
<dbReference type="EMBL" id="LLKB01000001">
    <property type="protein sequence ID" value="KQC86487.1"/>
    <property type="molecule type" value="Genomic_DNA"/>
</dbReference>
<dbReference type="Gene3D" id="2.40.33.20">
    <property type="entry name" value="PK beta-barrel domain-like"/>
    <property type="match status" value="1"/>
</dbReference>
<dbReference type="PANTHER" id="PTHR30388">
    <property type="entry name" value="ALDEHYDE OXIDOREDUCTASE MOLYBDENUM COFACTOR ASSEMBLY PROTEIN"/>
    <property type="match status" value="1"/>
</dbReference>
<dbReference type="AlphaFoldDB" id="A0AAW3JV46"/>
<evidence type="ECO:0000259" key="1">
    <source>
        <dbReference type="PROSITE" id="PS51340"/>
    </source>
</evidence>
<dbReference type="InterPro" id="IPR052698">
    <property type="entry name" value="MoCofactor_Util/Proc"/>
</dbReference>
<feature type="domain" description="MOSC" evidence="1">
    <location>
        <begin position="18"/>
        <end position="142"/>
    </location>
</feature>
<dbReference type="InterPro" id="IPR027051">
    <property type="entry name" value="XdhC_Rossmann_dom"/>
</dbReference>
<dbReference type="PANTHER" id="PTHR30388:SF6">
    <property type="entry name" value="XANTHINE DEHYDROGENASE SUBUNIT A-RELATED"/>
    <property type="match status" value="1"/>
</dbReference>
<evidence type="ECO:0000313" key="2">
    <source>
        <dbReference type="EMBL" id="KQC86487.1"/>
    </source>
</evidence>
<dbReference type="Gene3D" id="3.40.50.720">
    <property type="entry name" value="NAD(P)-binding Rossmann-like Domain"/>
    <property type="match status" value="1"/>
</dbReference>
<dbReference type="PROSITE" id="PS51340">
    <property type="entry name" value="MOSC"/>
    <property type="match status" value="1"/>
</dbReference>
<keyword evidence="3" id="KW-1185">Reference proteome</keyword>
<dbReference type="InterPro" id="IPR003777">
    <property type="entry name" value="XdhC_CoxI"/>
</dbReference>
<dbReference type="InterPro" id="IPR005302">
    <property type="entry name" value="MoCF_Sase_C"/>
</dbReference>
<proteinExistence type="predicted"/>
<dbReference type="Pfam" id="PF13478">
    <property type="entry name" value="XdhC_C"/>
    <property type="match status" value="1"/>
</dbReference>
<organism evidence="2 3">
    <name type="scientific">Butyribacter intestini</name>
    <dbReference type="NCBI Taxonomy" id="1703332"/>
    <lineage>
        <taxon>Bacteria</taxon>
        <taxon>Bacillati</taxon>
        <taxon>Bacillota</taxon>
        <taxon>Clostridia</taxon>
        <taxon>Lachnospirales</taxon>
        <taxon>Lachnospiraceae</taxon>
        <taxon>Butyribacter</taxon>
    </lineage>
</organism>
<dbReference type="Pfam" id="PF03473">
    <property type="entry name" value="MOSC"/>
    <property type="match status" value="1"/>
</dbReference>
<reference evidence="2 3" key="1">
    <citation type="submission" date="2015-10" db="EMBL/GenBank/DDBJ databases">
        <title>Butyribacter intestini gen. nov., sp. nov., a butyric acid-producing bacterium of the family Lachnospiraceae isolated from the human faeces.</title>
        <authorList>
            <person name="Zou Y."/>
            <person name="Xue W."/>
            <person name="Luo G."/>
            <person name="Lv M."/>
        </authorList>
    </citation>
    <scope>NUCLEOTIDE SEQUENCE [LARGE SCALE GENOMIC DNA]</scope>
    <source>
        <strain evidence="2 3">TF01-11</strain>
    </source>
</reference>
<gene>
    <name evidence="2" type="ORF">APZ18_04705</name>
</gene>
<dbReference type="GO" id="GO:0030151">
    <property type="term" value="F:molybdenum ion binding"/>
    <property type="evidence" value="ECO:0007669"/>
    <property type="project" value="InterPro"/>
</dbReference>